<sequence>MKKLRNKEISSVKIVWGGPTGEYA</sequence>
<comment type="caution">
    <text evidence="1">The sequence shown here is derived from an EMBL/GenBank/DDBJ whole genome shotgun (WGS) entry which is preliminary data.</text>
</comment>
<dbReference type="EMBL" id="LXQA010727865">
    <property type="protein sequence ID" value="MCI67978.1"/>
    <property type="molecule type" value="Genomic_DNA"/>
</dbReference>
<evidence type="ECO:0000313" key="2">
    <source>
        <dbReference type="Proteomes" id="UP000265520"/>
    </source>
</evidence>
<protein>
    <submittedName>
        <fullName evidence="1">Uncharacterized protein</fullName>
    </submittedName>
</protein>
<proteinExistence type="predicted"/>
<organism evidence="1 2">
    <name type="scientific">Trifolium medium</name>
    <dbReference type="NCBI Taxonomy" id="97028"/>
    <lineage>
        <taxon>Eukaryota</taxon>
        <taxon>Viridiplantae</taxon>
        <taxon>Streptophyta</taxon>
        <taxon>Embryophyta</taxon>
        <taxon>Tracheophyta</taxon>
        <taxon>Spermatophyta</taxon>
        <taxon>Magnoliopsida</taxon>
        <taxon>eudicotyledons</taxon>
        <taxon>Gunneridae</taxon>
        <taxon>Pentapetalae</taxon>
        <taxon>rosids</taxon>
        <taxon>fabids</taxon>
        <taxon>Fabales</taxon>
        <taxon>Fabaceae</taxon>
        <taxon>Papilionoideae</taxon>
        <taxon>50 kb inversion clade</taxon>
        <taxon>NPAAA clade</taxon>
        <taxon>Hologalegina</taxon>
        <taxon>IRL clade</taxon>
        <taxon>Trifolieae</taxon>
        <taxon>Trifolium</taxon>
    </lineage>
</organism>
<feature type="non-terminal residue" evidence="1">
    <location>
        <position position="24"/>
    </location>
</feature>
<dbReference type="AlphaFoldDB" id="A0A392U4E6"/>
<name>A0A392U4E6_9FABA</name>
<dbReference type="Proteomes" id="UP000265520">
    <property type="component" value="Unassembled WGS sequence"/>
</dbReference>
<accession>A0A392U4E6</accession>
<reference evidence="1 2" key="1">
    <citation type="journal article" date="2018" name="Front. Plant Sci.">
        <title>Red Clover (Trifolium pratense) and Zigzag Clover (T. medium) - A Picture of Genomic Similarities and Differences.</title>
        <authorList>
            <person name="Dluhosova J."/>
            <person name="Istvanek J."/>
            <person name="Nedelnik J."/>
            <person name="Repkova J."/>
        </authorList>
    </citation>
    <scope>NUCLEOTIDE SEQUENCE [LARGE SCALE GENOMIC DNA]</scope>
    <source>
        <strain evidence="2">cv. 10/8</strain>
        <tissue evidence="1">Leaf</tissue>
    </source>
</reference>
<evidence type="ECO:0000313" key="1">
    <source>
        <dbReference type="EMBL" id="MCI67978.1"/>
    </source>
</evidence>
<keyword evidence="2" id="KW-1185">Reference proteome</keyword>